<comment type="caution">
    <text evidence="2">The sequence shown here is derived from an EMBL/GenBank/DDBJ whole genome shotgun (WGS) entry which is preliminary data.</text>
</comment>
<reference evidence="2 3" key="1">
    <citation type="journal article" date="2024" name="IMA Fungus">
        <title>Apiospora arundinis, a panoply of carbohydrate-active enzymes and secondary metabolites.</title>
        <authorList>
            <person name="Sorensen T."/>
            <person name="Petersen C."/>
            <person name="Muurmann A.T."/>
            <person name="Christiansen J.V."/>
            <person name="Brundto M.L."/>
            <person name="Overgaard C.K."/>
            <person name="Boysen A.T."/>
            <person name="Wollenberg R.D."/>
            <person name="Larsen T.O."/>
            <person name="Sorensen J.L."/>
            <person name="Nielsen K.L."/>
            <person name="Sondergaard T.E."/>
        </authorList>
    </citation>
    <scope>NUCLEOTIDE SEQUENCE [LARGE SCALE GENOMIC DNA]</scope>
    <source>
        <strain evidence="2 3">AAU 773</strain>
    </source>
</reference>
<dbReference type="Proteomes" id="UP001390339">
    <property type="component" value="Unassembled WGS sequence"/>
</dbReference>
<evidence type="ECO:0000313" key="2">
    <source>
        <dbReference type="EMBL" id="KAK8856947.1"/>
    </source>
</evidence>
<keyword evidence="1" id="KW-0732">Signal</keyword>
<organism evidence="2 3">
    <name type="scientific">Apiospora arundinis</name>
    <dbReference type="NCBI Taxonomy" id="335852"/>
    <lineage>
        <taxon>Eukaryota</taxon>
        <taxon>Fungi</taxon>
        <taxon>Dikarya</taxon>
        <taxon>Ascomycota</taxon>
        <taxon>Pezizomycotina</taxon>
        <taxon>Sordariomycetes</taxon>
        <taxon>Xylariomycetidae</taxon>
        <taxon>Amphisphaeriales</taxon>
        <taxon>Apiosporaceae</taxon>
        <taxon>Apiospora</taxon>
    </lineage>
</organism>
<proteinExistence type="predicted"/>
<accession>A0ABR2I450</accession>
<feature type="chain" id="PRO_5046381282" evidence="1">
    <location>
        <begin position="22"/>
        <end position="98"/>
    </location>
</feature>
<feature type="signal peptide" evidence="1">
    <location>
        <begin position="1"/>
        <end position="21"/>
    </location>
</feature>
<name>A0ABR2I450_9PEZI</name>
<keyword evidence="3" id="KW-1185">Reference proteome</keyword>
<evidence type="ECO:0000313" key="3">
    <source>
        <dbReference type="Proteomes" id="UP001390339"/>
    </source>
</evidence>
<sequence>MQFSAVTALFGLLLAAGPAMAAPVEDESSLLNTRATCGARYGAPIAAFRVGASCSGSGYGCDTSCRSIVQCANGRFVTIATCASDNCAGNFNNGAVCR</sequence>
<evidence type="ECO:0000256" key="1">
    <source>
        <dbReference type="SAM" id="SignalP"/>
    </source>
</evidence>
<protein>
    <submittedName>
        <fullName evidence="2">Uncharacterized protein</fullName>
    </submittedName>
</protein>
<gene>
    <name evidence="2" type="ORF">PGQ11_012859</name>
</gene>
<dbReference type="EMBL" id="JAPCWZ010000007">
    <property type="protein sequence ID" value="KAK8856947.1"/>
    <property type="molecule type" value="Genomic_DNA"/>
</dbReference>